<keyword evidence="3" id="KW-1185">Reference proteome</keyword>
<reference evidence="2" key="1">
    <citation type="submission" date="2022-12" db="EMBL/GenBank/DDBJ databases">
        <title>Isolation and characterisation of novel Methanocorpusculum spp. from native Australian herbivores indicates the genus is ancestrally host-associated.</title>
        <authorList>
            <person name="Volmer J.G."/>
            <person name="Soo R.M."/>
            <person name="Evans P.N."/>
            <person name="Hoedt E.C."/>
            <person name="Astorga Alsina A.L."/>
            <person name="Woodcroft B.J."/>
            <person name="Tyson G.W."/>
            <person name="Hugenholtz P."/>
            <person name="Morrison M."/>
        </authorList>
    </citation>
    <scope>NUCLEOTIDE SEQUENCE</scope>
    <source>
        <strain evidence="2">CW153</strain>
    </source>
</reference>
<feature type="compositionally biased region" description="Polar residues" evidence="1">
    <location>
        <begin position="16"/>
        <end position="28"/>
    </location>
</feature>
<evidence type="ECO:0000256" key="1">
    <source>
        <dbReference type="SAM" id="MobiDB-lite"/>
    </source>
</evidence>
<evidence type="ECO:0000313" key="2">
    <source>
        <dbReference type="EMBL" id="MCZ0862028.1"/>
    </source>
</evidence>
<dbReference type="Proteomes" id="UP001141336">
    <property type="component" value="Unassembled WGS sequence"/>
</dbReference>
<sequence>MREMSEHADSAAVARQGTTQDMDGSNTMYHADPLNTEGLTLR</sequence>
<dbReference type="EMBL" id="JAPTGC010000002">
    <property type="protein sequence ID" value="MCZ0862028.1"/>
    <property type="molecule type" value="Genomic_DNA"/>
</dbReference>
<accession>A0ABT4IJW1</accession>
<organism evidence="2 3">
    <name type="scientific">Methanocorpusculum vombati</name>
    <dbReference type="NCBI Taxonomy" id="3002864"/>
    <lineage>
        <taxon>Archaea</taxon>
        <taxon>Methanobacteriati</taxon>
        <taxon>Methanobacteriota</taxon>
        <taxon>Stenosarchaea group</taxon>
        <taxon>Methanomicrobia</taxon>
        <taxon>Methanomicrobiales</taxon>
        <taxon>Methanocorpusculaceae</taxon>
        <taxon>Methanocorpusculum</taxon>
    </lineage>
</organism>
<evidence type="ECO:0000313" key="3">
    <source>
        <dbReference type="Proteomes" id="UP001141336"/>
    </source>
</evidence>
<proteinExistence type="predicted"/>
<name>A0ABT4IJW1_9EURY</name>
<protein>
    <submittedName>
        <fullName evidence="2">Uncharacterized protein</fullName>
    </submittedName>
</protein>
<dbReference type="RefSeq" id="WP_268922239.1">
    <property type="nucleotide sequence ID" value="NZ_JAPTGC010000002.1"/>
</dbReference>
<gene>
    <name evidence="2" type="ORF">O0S09_02000</name>
</gene>
<comment type="caution">
    <text evidence="2">The sequence shown here is derived from an EMBL/GenBank/DDBJ whole genome shotgun (WGS) entry which is preliminary data.</text>
</comment>
<feature type="region of interest" description="Disordered" evidence="1">
    <location>
        <begin position="1"/>
        <end position="42"/>
    </location>
</feature>